<sequence>MTEMPDIRLERGATEGRYVMPRGDEEAELTFSIVSPQLVSADHTRVPESFRGMGAAFALVERLVADARAQGFRIVPKCSYVQAQRRKHPDWADVFADGGDEG</sequence>
<reference evidence="3 4" key="2">
    <citation type="submission" date="2016-10" db="EMBL/GenBank/DDBJ databases">
        <authorList>
            <person name="Varghese N."/>
            <person name="Submissions S."/>
        </authorList>
    </citation>
    <scope>NUCLEOTIDE SEQUENCE [LARGE SCALE GENOMIC DNA]</scope>
    <source>
        <strain evidence="3 4">DSM 24802</strain>
    </source>
</reference>
<reference evidence="2" key="1">
    <citation type="journal article" date="2014" name="Int. J. Syst. Evol. Microbiol.">
        <title>Complete genome sequence of Corynebacterium casei LMG S-19264T (=DSM 44701T), isolated from a smear-ripened cheese.</title>
        <authorList>
            <consortium name="US DOE Joint Genome Institute (JGI-PGF)"/>
            <person name="Walter F."/>
            <person name="Albersmeier A."/>
            <person name="Kalinowski J."/>
            <person name="Ruckert C."/>
        </authorList>
    </citation>
    <scope>NUCLEOTIDE SEQUENCE</scope>
    <source>
        <strain evidence="2">CGMCC 1.10859</strain>
    </source>
</reference>
<dbReference type="Pfam" id="PF14542">
    <property type="entry name" value="Acetyltransf_CG"/>
    <property type="match status" value="1"/>
</dbReference>
<dbReference type="EMBL" id="FNOB01000017">
    <property type="protein sequence ID" value="SDX46818.1"/>
    <property type="molecule type" value="Genomic_DNA"/>
</dbReference>
<evidence type="ECO:0000313" key="2">
    <source>
        <dbReference type="EMBL" id="GHE04715.1"/>
    </source>
</evidence>
<dbReference type="PANTHER" id="PTHR31435:SF9">
    <property type="entry name" value="PROTEIN NATD1"/>
    <property type="match status" value="1"/>
</dbReference>
<dbReference type="SUPFAM" id="SSF55729">
    <property type="entry name" value="Acyl-CoA N-acyltransferases (Nat)"/>
    <property type="match status" value="1"/>
</dbReference>
<dbReference type="Proteomes" id="UP000634647">
    <property type="component" value="Unassembled WGS sequence"/>
</dbReference>
<gene>
    <name evidence="2" type="ORF">GCM10008024_32870</name>
    <name evidence="3" type="ORF">SAMN05444006_11713</name>
</gene>
<dbReference type="AlphaFoldDB" id="A0AAN4UTQ3"/>
<feature type="domain" description="N-acetyltransferase" evidence="1">
    <location>
        <begin position="10"/>
        <end position="96"/>
    </location>
</feature>
<dbReference type="InterPro" id="IPR016181">
    <property type="entry name" value="Acyl_CoA_acyltransferase"/>
</dbReference>
<protein>
    <submittedName>
        <fullName evidence="2">N-acetyltransferase</fullName>
    </submittedName>
</protein>
<name>A0AAN4UTQ3_9RHOB</name>
<dbReference type="PROSITE" id="PS51729">
    <property type="entry name" value="GNAT_YJDJ"/>
    <property type="match status" value="1"/>
</dbReference>
<evidence type="ECO:0000313" key="5">
    <source>
        <dbReference type="Proteomes" id="UP000634647"/>
    </source>
</evidence>
<evidence type="ECO:0000313" key="3">
    <source>
        <dbReference type="EMBL" id="SDX46818.1"/>
    </source>
</evidence>
<reference evidence="2" key="3">
    <citation type="submission" date="2023-06" db="EMBL/GenBank/DDBJ databases">
        <authorList>
            <person name="Sun Q."/>
            <person name="Zhou Y."/>
        </authorList>
    </citation>
    <scope>NUCLEOTIDE SEQUENCE</scope>
    <source>
        <strain evidence="2">CGMCC 1.10859</strain>
    </source>
</reference>
<accession>A0AAN4UTQ3</accession>
<evidence type="ECO:0000259" key="1">
    <source>
        <dbReference type="PROSITE" id="PS51729"/>
    </source>
</evidence>
<dbReference type="PANTHER" id="PTHR31435">
    <property type="entry name" value="PROTEIN NATD1"/>
    <property type="match status" value="1"/>
</dbReference>
<comment type="caution">
    <text evidence="2">The sequence shown here is derived from an EMBL/GenBank/DDBJ whole genome shotgun (WGS) entry which is preliminary data.</text>
</comment>
<evidence type="ECO:0000313" key="4">
    <source>
        <dbReference type="Proteomes" id="UP000199541"/>
    </source>
</evidence>
<proteinExistence type="predicted"/>
<dbReference type="Proteomes" id="UP000199541">
    <property type="component" value="Unassembled WGS sequence"/>
</dbReference>
<dbReference type="Gene3D" id="3.40.630.30">
    <property type="match status" value="1"/>
</dbReference>
<dbReference type="InterPro" id="IPR031165">
    <property type="entry name" value="GNAT_YJDJ"/>
</dbReference>
<organism evidence="2 5">
    <name type="scientific">Allgaiera indica</name>
    <dbReference type="NCBI Taxonomy" id="765699"/>
    <lineage>
        <taxon>Bacteria</taxon>
        <taxon>Pseudomonadati</taxon>
        <taxon>Pseudomonadota</taxon>
        <taxon>Alphaproteobacteria</taxon>
        <taxon>Rhodobacterales</taxon>
        <taxon>Paracoccaceae</taxon>
        <taxon>Allgaiera</taxon>
    </lineage>
</organism>
<keyword evidence="4" id="KW-1185">Reference proteome</keyword>
<dbReference type="EMBL" id="BNAB01000018">
    <property type="protein sequence ID" value="GHE04715.1"/>
    <property type="molecule type" value="Genomic_DNA"/>
</dbReference>
<dbReference type="InterPro" id="IPR045057">
    <property type="entry name" value="Gcn5-rel_NAT"/>
</dbReference>